<dbReference type="Proteomes" id="UP000563523">
    <property type="component" value="Unassembled WGS sequence"/>
</dbReference>
<keyword evidence="1" id="KW-1133">Transmembrane helix</keyword>
<evidence type="ECO:0000256" key="1">
    <source>
        <dbReference type="SAM" id="Phobius"/>
    </source>
</evidence>
<dbReference type="Pfam" id="PF04892">
    <property type="entry name" value="VanZ"/>
    <property type="match status" value="1"/>
</dbReference>
<dbReference type="PANTHER" id="PTHR36834">
    <property type="entry name" value="MEMBRANE PROTEIN-RELATED"/>
    <property type="match status" value="1"/>
</dbReference>
<dbReference type="RefSeq" id="WP_176941782.1">
    <property type="nucleotide sequence ID" value="NZ_JABZEC010000001.1"/>
</dbReference>
<feature type="transmembrane region" description="Helical" evidence="1">
    <location>
        <begin position="151"/>
        <end position="174"/>
    </location>
</feature>
<gene>
    <name evidence="3" type="ORF">HU830_00080</name>
</gene>
<evidence type="ECO:0000313" key="3">
    <source>
        <dbReference type="EMBL" id="NVY95607.1"/>
    </source>
</evidence>
<dbReference type="InterPro" id="IPR053150">
    <property type="entry name" value="Teicoplanin_resist-assoc"/>
</dbReference>
<accession>A0A850R444</accession>
<feature type="transmembrane region" description="Helical" evidence="1">
    <location>
        <begin position="65"/>
        <end position="85"/>
    </location>
</feature>
<proteinExistence type="predicted"/>
<protein>
    <submittedName>
        <fullName evidence="3">VanZ family protein</fullName>
    </submittedName>
</protein>
<dbReference type="InterPro" id="IPR006976">
    <property type="entry name" value="VanZ-like"/>
</dbReference>
<dbReference type="AlphaFoldDB" id="A0A850R444"/>
<comment type="caution">
    <text evidence="3">The sequence shown here is derived from an EMBL/GenBank/DDBJ whole genome shotgun (WGS) entry which is preliminary data.</text>
</comment>
<evidence type="ECO:0000259" key="2">
    <source>
        <dbReference type="Pfam" id="PF04892"/>
    </source>
</evidence>
<feature type="domain" description="VanZ-like" evidence="2">
    <location>
        <begin position="69"/>
        <end position="196"/>
    </location>
</feature>
<feature type="transmembrane region" description="Helical" evidence="1">
    <location>
        <begin position="121"/>
        <end position="139"/>
    </location>
</feature>
<sequence>MIFLNEIYRQLYWNWAGKINHFPLIKLTLESLDKAIFYFLIFLVCRCCWRHYHPHKHSWPWELRLWCLVIYLLLLFFLTVFRQSYFPWQLHFYWNRDWRAINWHPFVETWKLTAGRSHLDFVYNLFGNILWFIPWGYLYPRLRSRSLPGYWVLLSGCGLSILIESLQFILFTGVSDIDDVIFNTLGTILGYGLYHWRWKR</sequence>
<dbReference type="EMBL" id="JABZEC010000001">
    <property type="protein sequence ID" value="NVY95607.1"/>
    <property type="molecule type" value="Genomic_DNA"/>
</dbReference>
<keyword evidence="4" id="KW-1185">Reference proteome</keyword>
<feature type="transmembrane region" description="Helical" evidence="1">
    <location>
        <begin position="180"/>
        <end position="196"/>
    </location>
</feature>
<organism evidence="3 4">
    <name type="scientific">Bombilactobacillus apium</name>
    <dbReference type="NCBI Taxonomy" id="2675299"/>
    <lineage>
        <taxon>Bacteria</taxon>
        <taxon>Bacillati</taxon>
        <taxon>Bacillota</taxon>
        <taxon>Bacilli</taxon>
        <taxon>Lactobacillales</taxon>
        <taxon>Lactobacillaceae</taxon>
        <taxon>Bombilactobacillus</taxon>
    </lineage>
</organism>
<keyword evidence="1" id="KW-0472">Membrane</keyword>
<keyword evidence="1" id="KW-0812">Transmembrane</keyword>
<name>A0A850R444_9LACO</name>
<reference evidence="3 4" key="1">
    <citation type="submission" date="2020-06" db="EMBL/GenBank/DDBJ databases">
        <authorList>
            <person name="Kang J."/>
        </authorList>
    </citation>
    <scope>NUCLEOTIDE SEQUENCE [LARGE SCALE GENOMIC DNA]</scope>
    <source>
        <strain evidence="3 4">DCY120</strain>
    </source>
</reference>
<dbReference type="PANTHER" id="PTHR36834:SF2">
    <property type="entry name" value="MEMBRANE PROTEIN"/>
    <property type="match status" value="1"/>
</dbReference>
<evidence type="ECO:0000313" key="4">
    <source>
        <dbReference type="Proteomes" id="UP000563523"/>
    </source>
</evidence>